<dbReference type="Pfam" id="PF01381">
    <property type="entry name" value="HTH_3"/>
    <property type="match status" value="1"/>
</dbReference>
<dbReference type="GO" id="GO:0005829">
    <property type="term" value="C:cytosol"/>
    <property type="evidence" value="ECO:0007669"/>
    <property type="project" value="TreeGrafter"/>
</dbReference>
<dbReference type="PANTHER" id="PTHR46797:SF1">
    <property type="entry name" value="METHYLPHOSPHONATE SYNTHASE"/>
    <property type="match status" value="1"/>
</dbReference>
<comment type="caution">
    <text evidence="3">The sequence shown here is derived from an EMBL/GenBank/DDBJ whole genome shotgun (WGS) entry which is preliminary data.</text>
</comment>
<accession>A0AAW9DPK3</accession>
<name>A0AAW9DPK3_ACIAO</name>
<dbReference type="CDD" id="cd00093">
    <property type="entry name" value="HTH_XRE"/>
    <property type="match status" value="1"/>
</dbReference>
<dbReference type="PROSITE" id="PS50943">
    <property type="entry name" value="HTH_CROC1"/>
    <property type="match status" value="1"/>
</dbReference>
<reference evidence="3 4" key="1">
    <citation type="submission" date="2023-11" db="EMBL/GenBank/DDBJ databases">
        <title>MicrobeMod: A computational toolkit for identifying prokaryotic methylation and restriction-modification with nanopore sequencing.</title>
        <authorList>
            <person name="Crits-Christoph A."/>
            <person name="Kang S.C."/>
            <person name="Lee H."/>
            <person name="Ostrov N."/>
        </authorList>
    </citation>
    <scope>NUCLEOTIDE SEQUENCE [LARGE SCALE GENOMIC DNA]</scope>
    <source>
        <strain evidence="3 4">DSMZ 700</strain>
    </source>
</reference>
<dbReference type="SMART" id="SM00530">
    <property type="entry name" value="HTH_XRE"/>
    <property type="match status" value="1"/>
</dbReference>
<gene>
    <name evidence="3" type="ORF">SIL87_06140</name>
</gene>
<dbReference type="GO" id="GO:0003677">
    <property type="term" value="F:DNA binding"/>
    <property type="evidence" value="ECO:0007669"/>
    <property type="project" value="UniProtKB-KW"/>
</dbReference>
<dbReference type="AlphaFoldDB" id="A0AAW9DPK3"/>
<dbReference type="Gene3D" id="1.10.260.40">
    <property type="entry name" value="lambda repressor-like DNA-binding domains"/>
    <property type="match status" value="1"/>
</dbReference>
<dbReference type="InterPro" id="IPR050807">
    <property type="entry name" value="TransReg_Diox_bact_type"/>
</dbReference>
<dbReference type="GO" id="GO:0003700">
    <property type="term" value="F:DNA-binding transcription factor activity"/>
    <property type="evidence" value="ECO:0007669"/>
    <property type="project" value="TreeGrafter"/>
</dbReference>
<organism evidence="3 4">
    <name type="scientific">Acidiphilium acidophilum</name>
    <name type="common">Thiobacillus acidophilus</name>
    <dbReference type="NCBI Taxonomy" id="76588"/>
    <lineage>
        <taxon>Bacteria</taxon>
        <taxon>Pseudomonadati</taxon>
        <taxon>Pseudomonadota</taxon>
        <taxon>Alphaproteobacteria</taxon>
        <taxon>Acetobacterales</taxon>
        <taxon>Acidocellaceae</taxon>
        <taxon>Acidiphilium</taxon>
    </lineage>
</organism>
<dbReference type="PANTHER" id="PTHR46797">
    <property type="entry name" value="HTH-TYPE TRANSCRIPTIONAL REGULATOR"/>
    <property type="match status" value="1"/>
</dbReference>
<keyword evidence="1" id="KW-0238">DNA-binding</keyword>
<dbReference type="InterPro" id="IPR001387">
    <property type="entry name" value="Cro/C1-type_HTH"/>
</dbReference>
<evidence type="ECO:0000256" key="1">
    <source>
        <dbReference type="ARBA" id="ARBA00023125"/>
    </source>
</evidence>
<dbReference type="Proteomes" id="UP001279553">
    <property type="component" value="Unassembled WGS sequence"/>
</dbReference>
<protein>
    <submittedName>
        <fullName evidence="3">Helix-turn-helix transcriptional regulator</fullName>
    </submittedName>
</protein>
<evidence type="ECO:0000313" key="3">
    <source>
        <dbReference type="EMBL" id="MDX5930348.1"/>
    </source>
</evidence>
<proteinExistence type="predicted"/>
<keyword evidence="4" id="KW-1185">Reference proteome</keyword>
<dbReference type="EMBL" id="JAWXYB010000018">
    <property type="protein sequence ID" value="MDX5930348.1"/>
    <property type="molecule type" value="Genomic_DNA"/>
</dbReference>
<feature type="domain" description="HTH cro/C1-type" evidence="2">
    <location>
        <begin position="70"/>
        <end position="124"/>
    </location>
</feature>
<evidence type="ECO:0000259" key="2">
    <source>
        <dbReference type="PROSITE" id="PS50943"/>
    </source>
</evidence>
<dbReference type="SUPFAM" id="SSF47413">
    <property type="entry name" value="lambda repressor-like DNA-binding domains"/>
    <property type="match status" value="1"/>
</dbReference>
<dbReference type="RefSeq" id="WP_319613300.1">
    <property type="nucleotide sequence ID" value="NZ_JAWXYB010000018.1"/>
</dbReference>
<evidence type="ECO:0000313" key="4">
    <source>
        <dbReference type="Proteomes" id="UP001279553"/>
    </source>
</evidence>
<sequence>MPQIIRTEAGEELVVLPRAEYEALVARVEEAAEDEDDIAIYDSRKAALAGDAAVLPKDLSAMILGGDSRLKAIRQWRGMTQQHLSFRSDISQGYLSDLESGHRAGTPDTIAKLAAVLEVPVGWLSQA</sequence>
<dbReference type="InterPro" id="IPR010982">
    <property type="entry name" value="Lambda_DNA-bd_dom_sf"/>
</dbReference>